<comment type="caution">
    <text evidence="1">The sequence shown here is derived from an EMBL/GenBank/DDBJ whole genome shotgun (WGS) entry which is preliminary data.</text>
</comment>
<dbReference type="RefSeq" id="XP_011130624.1">
    <property type="nucleotide sequence ID" value="XM_011132322.1"/>
</dbReference>
<dbReference type="EMBL" id="AFNH02000599">
    <property type="protein sequence ID" value="EZG66530.1"/>
    <property type="molecule type" value="Genomic_DNA"/>
</dbReference>
<proteinExistence type="predicted"/>
<dbReference type="Proteomes" id="UP000019763">
    <property type="component" value="Unassembled WGS sequence"/>
</dbReference>
<name>A0A023B6G0_GRENI</name>
<dbReference type="GeneID" id="22912911"/>
<keyword evidence="2" id="KW-1185">Reference proteome</keyword>
<evidence type="ECO:0000313" key="1">
    <source>
        <dbReference type="EMBL" id="EZG66530.1"/>
    </source>
</evidence>
<protein>
    <submittedName>
        <fullName evidence="1">Uncharacterized protein</fullName>
    </submittedName>
</protein>
<sequence length="274" mass="31136">MADIFYTVPQAYNISRDQLFLVWLFPAHGESPGGVNLAGLSPYADNNVALYGDTVASVPMEDFEAIHDLRRRGTDLDIRDLADRLLEITYGTDQLVPQVPVSLFVASRRMEGFPVDLVPRYRTALANIAGPNEQEPVRAHTDRDSDLYKYSVLAWWRKFGANDPLLHQHSDLDRLLRAMLYTMTPYACTNPFLASDTDPLYTSESRNLRIDTMRWAFPMSSEVYAGVARIDVEIVTTRELLRGDTPEANTRRHRVRDGNTALIYIPKALEWTRG</sequence>
<gene>
    <name evidence="1" type="ORF">GNI_080060</name>
</gene>
<accession>A0A023B6G0</accession>
<dbReference type="VEuPathDB" id="CryptoDB:GNI_080060"/>
<organism evidence="1 2">
    <name type="scientific">Gregarina niphandrodes</name>
    <name type="common">Septate eugregarine</name>
    <dbReference type="NCBI Taxonomy" id="110365"/>
    <lineage>
        <taxon>Eukaryota</taxon>
        <taxon>Sar</taxon>
        <taxon>Alveolata</taxon>
        <taxon>Apicomplexa</taxon>
        <taxon>Conoidasida</taxon>
        <taxon>Gregarinasina</taxon>
        <taxon>Eugregarinorida</taxon>
        <taxon>Gregarinidae</taxon>
        <taxon>Gregarina</taxon>
    </lineage>
</organism>
<dbReference type="AlphaFoldDB" id="A0A023B6G0"/>
<evidence type="ECO:0000313" key="2">
    <source>
        <dbReference type="Proteomes" id="UP000019763"/>
    </source>
</evidence>
<reference evidence="1" key="1">
    <citation type="submission" date="2013-12" db="EMBL/GenBank/DDBJ databases">
        <authorList>
            <person name="Omoto C.K."/>
            <person name="Sibley D."/>
            <person name="Venepally P."/>
            <person name="Hadjithomas M."/>
            <person name="Karamycheva S."/>
            <person name="Brunk B."/>
            <person name="Roos D."/>
            <person name="Caler E."/>
            <person name="Lorenzi H."/>
        </authorList>
    </citation>
    <scope>NUCLEOTIDE SEQUENCE</scope>
</reference>